<dbReference type="SMART" id="SM00178">
    <property type="entry name" value="SAR"/>
    <property type="match status" value="1"/>
</dbReference>
<dbReference type="InterPro" id="IPR005225">
    <property type="entry name" value="Small_GTP-bd"/>
</dbReference>
<dbReference type="InterPro" id="IPR006689">
    <property type="entry name" value="Small_GTPase_ARF/SAR"/>
</dbReference>
<protein>
    <submittedName>
        <fullName evidence="6">Adp-ribosylation factor 1-like</fullName>
    </submittedName>
</protein>
<keyword evidence="3 4" id="KW-0342">GTP-binding</keyword>
<dbReference type="NCBIfam" id="TIGR00231">
    <property type="entry name" value="small_GTP"/>
    <property type="match status" value="1"/>
</dbReference>
<dbReference type="InterPro" id="IPR024156">
    <property type="entry name" value="Small_GTPase_ARF"/>
</dbReference>
<gene>
    <name evidence="6" type="primary">Contig18344.g19491</name>
    <name evidence="6" type="ORF">STYLEM_2446</name>
</gene>
<reference evidence="6 7" key="1">
    <citation type="submission" date="2014-06" db="EMBL/GenBank/DDBJ databases">
        <authorList>
            <person name="Swart Estienne"/>
        </authorList>
    </citation>
    <scope>NUCLEOTIDE SEQUENCE [LARGE SCALE GENOMIC DNA]</scope>
    <source>
        <strain evidence="6 7">130c</strain>
    </source>
</reference>
<dbReference type="Pfam" id="PF00025">
    <property type="entry name" value="Arf"/>
    <property type="match status" value="1"/>
</dbReference>
<feature type="binding site" evidence="4">
    <location>
        <begin position="25"/>
        <end position="32"/>
    </location>
    <ligand>
        <name>GTP</name>
        <dbReference type="ChEBI" id="CHEBI:37565"/>
    </ligand>
</feature>
<dbReference type="GO" id="GO:0003924">
    <property type="term" value="F:GTPase activity"/>
    <property type="evidence" value="ECO:0007669"/>
    <property type="project" value="InterPro"/>
</dbReference>
<dbReference type="GO" id="GO:0005525">
    <property type="term" value="F:GTP binding"/>
    <property type="evidence" value="ECO:0007669"/>
    <property type="project" value="UniProtKB-KW"/>
</dbReference>
<dbReference type="PRINTS" id="PR00328">
    <property type="entry name" value="SAR1GTPBP"/>
</dbReference>
<dbReference type="SMART" id="SM00175">
    <property type="entry name" value="RAB"/>
    <property type="match status" value="1"/>
</dbReference>
<dbReference type="SMART" id="SM00173">
    <property type="entry name" value="RAS"/>
    <property type="match status" value="1"/>
</dbReference>
<dbReference type="PROSITE" id="PS51419">
    <property type="entry name" value="RAB"/>
    <property type="match status" value="1"/>
</dbReference>
<feature type="binding site" evidence="4">
    <location>
        <position position="71"/>
    </location>
    <ligand>
        <name>GTP</name>
        <dbReference type="ChEBI" id="CHEBI:37565"/>
    </ligand>
</feature>
<dbReference type="InParanoid" id="A0A077ZU84"/>
<evidence type="ECO:0000256" key="2">
    <source>
        <dbReference type="ARBA" id="ARBA00022741"/>
    </source>
</evidence>
<dbReference type="PROSITE" id="PS51417">
    <property type="entry name" value="ARF"/>
    <property type="match status" value="1"/>
</dbReference>
<accession>A0A077ZU84</accession>
<evidence type="ECO:0000313" key="7">
    <source>
        <dbReference type="Proteomes" id="UP000039865"/>
    </source>
</evidence>
<dbReference type="OrthoDB" id="307986at2759"/>
<dbReference type="CDD" id="cd00878">
    <property type="entry name" value="Arf_Arl"/>
    <property type="match status" value="1"/>
</dbReference>
<evidence type="ECO:0000313" key="6">
    <source>
        <dbReference type="EMBL" id="CDW73468.1"/>
    </source>
</evidence>
<dbReference type="SUPFAM" id="SSF52540">
    <property type="entry name" value="P-loop containing nucleoside triphosphate hydrolases"/>
    <property type="match status" value="1"/>
</dbReference>
<feature type="binding site" evidence="5">
    <location>
        <position position="32"/>
    </location>
    <ligand>
        <name>Mg(2+)</name>
        <dbReference type="ChEBI" id="CHEBI:18420"/>
    </ligand>
</feature>
<dbReference type="PROSITE" id="PS51422">
    <property type="entry name" value="SAR1"/>
    <property type="match status" value="1"/>
</dbReference>
<dbReference type="GO" id="GO:0030010">
    <property type="term" value="P:establishment of cell polarity"/>
    <property type="evidence" value="ECO:0007669"/>
    <property type="project" value="UniProtKB-ARBA"/>
</dbReference>
<dbReference type="PANTHER" id="PTHR11711">
    <property type="entry name" value="ADP RIBOSYLATION FACTOR-RELATED"/>
    <property type="match status" value="1"/>
</dbReference>
<keyword evidence="5" id="KW-0479">Metal-binding</keyword>
<organism evidence="6 7">
    <name type="scientific">Stylonychia lemnae</name>
    <name type="common">Ciliate</name>
    <dbReference type="NCBI Taxonomy" id="5949"/>
    <lineage>
        <taxon>Eukaryota</taxon>
        <taxon>Sar</taxon>
        <taxon>Alveolata</taxon>
        <taxon>Ciliophora</taxon>
        <taxon>Intramacronucleata</taxon>
        <taxon>Spirotrichea</taxon>
        <taxon>Stichotrichia</taxon>
        <taxon>Sporadotrichida</taxon>
        <taxon>Oxytrichidae</taxon>
        <taxon>Stylonychinae</taxon>
        <taxon>Stylonychia</taxon>
    </lineage>
</organism>
<evidence type="ECO:0000256" key="5">
    <source>
        <dbReference type="PIRSR" id="PIRSR606689-2"/>
    </source>
</evidence>
<feature type="binding site" evidence="5">
    <location>
        <position position="49"/>
    </location>
    <ligand>
        <name>Mg(2+)</name>
        <dbReference type="ChEBI" id="CHEBI:18420"/>
    </ligand>
</feature>
<dbReference type="InterPro" id="IPR027417">
    <property type="entry name" value="P-loop_NTPase"/>
</dbReference>
<name>A0A077ZU84_STYLE</name>
<dbReference type="Proteomes" id="UP000039865">
    <property type="component" value="Unassembled WGS sequence"/>
</dbReference>
<proteinExistence type="inferred from homology"/>
<feature type="binding site" evidence="4">
    <location>
        <begin position="128"/>
        <end position="131"/>
    </location>
    <ligand>
        <name>GTP</name>
        <dbReference type="ChEBI" id="CHEBI:37565"/>
    </ligand>
</feature>
<dbReference type="EMBL" id="CCKQ01002375">
    <property type="protein sequence ID" value="CDW73468.1"/>
    <property type="molecule type" value="Genomic_DNA"/>
</dbReference>
<keyword evidence="2 4" id="KW-0547">Nucleotide-binding</keyword>
<sequence length="187" mass="21177">MGQVIGSLMGIFQKKNLDFKLLMIGLDSAGKTTILYKLKLGETTNPAPTIGYNLEEINYKNVKLKVWDLSGQEKMRSIWKHYFDSVNGIIFVIDSSDNSRISDARDELHQILGEIQGNKLVPFLILANKQDIQGALSYSELREQLALQGDYERRGKIRIQLTSAIKDKGLSEGFNWLVDEIQKINSN</sequence>
<dbReference type="Gene3D" id="3.40.50.300">
    <property type="entry name" value="P-loop containing nucleotide triphosphate hydrolases"/>
    <property type="match status" value="1"/>
</dbReference>
<keyword evidence="7" id="KW-1185">Reference proteome</keyword>
<evidence type="ECO:0000256" key="1">
    <source>
        <dbReference type="ARBA" id="ARBA00010290"/>
    </source>
</evidence>
<dbReference type="GO" id="GO:0046872">
    <property type="term" value="F:metal ion binding"/>
    <property type="evidence" value="ECO:0007669"/>
    <property type="project" value="UniProtKB-KW"/>
</dbReference>
<evidence type="ECO:0000256" key="3">
    <source>
        <dbReference type="ARBA" id="ARBA00023134"/>
    </source>
</evidence>
<dbReference type="AlphaFoldDB" id="A0A077ZU84"/>
<dbReference type="OMA" id="ARTWTIM"/>
<dbReference type="FunFam" id="3.40.50.300:FF:000412">
    <property type="entry name" value="ADP-ribosylation factor 1"/>
    <property type="match status" value="1"/>
</dbReference>
<dbReference type="SMART" id="SM00177">
    <property type="entry name" value="ARF"/>
    <property type="match status" value="1"/>
</dbReference>
<keyword evidence="5" id="KW-0460">Magnesium</keyword>
<comment type="similarity">
    <text evidence="1">Belongs to the small GTPase superfamily. Arf family.</text>
</comment>
<evidence type="ECO:0000256" key="4">
    <source>
        <dbReference type="PIRSR" id="PIRSR606689-1"/>
    </source>
</evidence>